<evidence type="ECO:0000259" key="1">
    <source>
        <dbReference type="Pfam" id="PF02721"/>
    </source>
</evidence>
<proteinExistence type="predicted"/>
<dbReference type="SUPFAM" id="SSF50249">
    <property type="entry name" value="Nucleic acid-binding proteins"/>
    <property type="match status" value="1"/>
</dbReference>
<dbReference type="InterPro" id="IPR003871">
    <property type="entry name" value="RFA1B/D_OB_1st"/>
</dbReference>
<dbReference type="Proteomes" id="UP001497457">
    <property type="component" value="Chromosome 6rd"/>
</dbReference>
<dbReference type="PANTHER" id="PTHR47165">
    <property type="entry name" value="OS03G0429900 PROTEIN"/>
    <property type="match status" value="1"/>
</dbReference>
<organism evidence="2 3">
    <name type="scientific">Urochloa decumbens</name>
    <dbReference type="NCBI Taxonomy" id="240449"/>
    <lineage>
        <taxon>Eukaryota</taxon>
        <taxon>Viridiplantae</taxon>
        <taxon>Streptophyta</taxon>
        <taxon>Embryophyta</taxon>
        <taxon>Tracheophyta</taxon>
        <taxon>Spermatophyta</taxon>
        <taxon>Magnoliopsida</taxon>
        <taxon>Liliopsida</taxon>
        <taxon>Poales</taxon>
        <taxon>Poaceae</taxon>
        <taxon>PACMAD clade</taxon>
        <taxon>Panicoideae</taxon>
        <taxon>Panicodae</taxon>
        <taxon>Paniceae</taxon>
        <taxon>Melinidinae</taxon>
        <taxon>Urochloa</taxon>
    </lineage>
</organism>
<dbReference type="AlphaFoldDB" id="A0ABC9FKI3"/>
<feature type="domain" description="Replication protein A 70 kDa DNA-binding subunit B/D first OB fold" evidence="1">
    <location>
        <begin position="3"/>
        <end position="76"/>
    </location>
</feature>
<dbReference type="EMBL" id="OZ075116">
    <property type="protein sequence ID" value="CAL5077051.1"/>
    <property type="molecule type" value="Genomic_DNA"/>
</dbReference>
<name>A0ABC9FKI3_9POAL</name>
<protein>
    <recommendedName>
        <fullName evidence="1">Replication protein A 70 kDa DNA-binding subunit B/D first OB fold domain-containing protein</fullName>
    </recommendedName>
</protein>
<reference evidence="2" key="1">
    <citation type="submission" date="2024-10" db="EMBL/GenBank/DDBJ databases">
        <authorList>
            <person name="Ryan C."/>
        </authorList>
    </citation>
    <scope>NUCLEOTIDE SEQUENCE [LARGE SCALE GENOMIC DNA]</scope>
</reference>
<dbReference type="InterPro" id="IPR012340">
    <property type="entry name" value="NA-bd_OB-fold"/>
</dbReference>
<sequence>MAYRLLSALRPNDHYARICVRVTRKWEYRGPADDGQVLHADLVLADHEGNSMYAEIPQEVLADYNNHIQEVHTQIVNPTNPPTTYPRYTYSLTPFEELPMVVGNVQKFVDVLGVVVEISEVEMVQPPNGHAPAPTKNLF</sequence>
<dbReference type="PANTHER" id="PTHR47165:SF3">
    <property type="entry name" value="RETROTRANSPOSON-LIKE PROTEIN"/>
    <property type="match status" value="1"/>
</dbReference>
<dbReference type="Pfam" id="PF02721">
    <property type="entry name" value="DUF223"/>
    <property type="match status" value="1"/>
</dbReference>
<keyword evidence="3" id="KW-1185">Reference proteome</keyword>
<accession>A0ABC9FKI3</accession>
<dbReference type="Gene3D" id="2.40.50.140">
    <property type="entry name" value="Nucleic acid-binding proteins"/>
    <property type="match status" value="1"/>
</dbReference>
<evidence type="ECO:0000313" key="3">
    <source>
        <dbReference type="Proteomes" id="UP001497457"/>
    </source>
</evidence>
<evidence type="ECO:0000313" key="2">
    <source>
        <dbReference type="EMBL" id="CAL5077051.1"/>
    </source>
</evidence>
<gene>
    <name evidence="2" type="ORF">URODEC1_LOCUS106485</name>
</gene>